<dbReference type="Gene3D" id="3.40.50.1820">
    <property type="entry name" value="alpha/beta hydrolase"/>
    <property type="match status" value="1"/>
</dbReference>
<proteinExistence type="predicted"/>
<gene>
    <name evidence="3" type="ORF">K239x_49910</name>
</gene>
<evidence type="ECO:0000313" key="3">
    <source>
        <dbReference type="EMBL" id="QDT12976.1"/>
    </source>
</evidence>
<dbReference type="PANTHER" id="PTHR43037:SF1">
    <property type="entry name" value="BLL1128 PROTEIN"/>
    <property type="match status" value="1"/>
</dbReference>
<dbReference type="RefSeq" id="WP_145420787.1">
    <property type="nucleotide sequence ID" value="NZ_CP036526.1"/>
</dbReference>
<dbReference type="AlphaFoldDB" id="A0A517P0R7"/>
<evidence type="ECO:0000313" key="4">
    <source>
        <dbReference type="Proteomes" id="UP000319817"/>
    </source>
</evidence>
<feature type="compositionally biased region" description="Low complexity" evidence="2">
    <location>
        <begin position="1"/>
        <end position="25"/>
    </location>
</feature>
<sequence>MSRFHPSVSWQSSSASSNHASQKPSQSHSADLDQNKVVQCDFAPLIADSTQKKFDLQNVRADLQSPQTFYLPLHYEPNYRYPLIVWLHSDGFNENQVDHVIPHISTRNYLATGIRGTRAMDSVGHQFQWHASASAVDSAYEKVLCGIDEVFDRYSVHDQRIVLAGYRSGGTMAMRIALRAPNRFAGVISLGGKMPSGGRAYGDLKEIRERKLPMLWQWAIEADLYSEDALQNDISQAQLIHAKVDVRQYKDNDEMNTVALSDVNQWIMNRIVAGQPLSADESCETSEVGFSDN</sequence>
<dbReference type="EMBL" id="CP036526">
    <property type="protein sequence ID" value="QDT12976.1"/>
    <property type="molecule type" value="Genomic_DNA"/>
</dbReference>
<dbReference type="SUPFAM" id="SSF53474">
    <property type="entry name" value="alpha/beta-Hydrolases"/>
    <property type="match status" value="1"/>
</dbReference>
<dbReference type="OrthoDB" id="270827at2"/>
<dbReference type="InterPro" id="IPR000801">
    <property type="entry name" value="Esterase-like"/>
</dbReference>
<name>A0A517P0R7_9BACT</name>
<dbReference type="PANTHER" id="PTHR43037">
    <property type="entry name" value="UNNAMED PRODUCT-RELATED"/>
    <property type="match status" value="1"/>
</dbReference>
<feature type="region of interest" description="Disordered" evidence="2">
    <location>
        <begin position="1"/>
        <end position="33"/>
    </location>
</feature>
<evidence type="ECO:0000256" key="2">
    <source>
        <dbReference type="SAM" id="MobiDB-lite"/>
    </source>
</evidence>
<dbReference type="Pfam" id="PF00756">
    <property type="entry name" value="Esterase"/>
    <property type="match status" value="1"/>
</dbReference>
<keyword evidence="4" id="KW-1185">Reference proteome</keyword>
<dbReference type="InterPro" id="IPR050955">
    <property type="entry name" value="Plant_Biomass_Hydrol_Est"/>
</dbReference>
<dbReference type="InterPro" id="IPR029058">
    <property type="entry name" value="AB_hydrolase_fold"/>
</dbReference>
<protein>
    <submittedName>
        <fullName evidence="3">Esterase</fullName>
    </submittedName>
</protein>
<reference evidence="3 4" key="1">
    <citation type="submission" date="2019-02" db="EMBL/GenBank/DDBJ databases">
        <title>Deep-cultivation of Planctomycetes and their phenomic and genomic characterization uncovers novel biology.</title>
        <authorList>
            <person name="Wiegand S."/>
            <person name="Jogler M."/>
            <person name="Boedeker C."/>
            <person name="Pinto D."/>
            <person name="Vollmers J."/>
            <person name="Rivas-Marin E."/>
            <person name="Kohn T."/>
            <person name="Peeters S.H."/>
            <person name="Heuer A."/>
            <person name="Rast P."/>
            <person name="Oberbeckmann S."/>
            <person name="Bunk B."/>
            <person name="Jeske O."/>
            <person name="Meyerdierks A."/>
            <person name="Storesund J.E."/>
            <person name="Kallscheuer N."/>
            <person name="Luecker S."/>
            <person name="Lage O.M."/>
            <person name="Pohl T."/>
            <person name="Merkel B.J."/>
            <person name="Hornburger P."/>
            <person name="Mueller R.-W."/>
            <person name="Bruemmer F."/>
            <person name="Labrenz M."/>
            <person name="Spormann A.M."/>
            <person name="Op den Camp H."/>
            <person name="Overmann J."/>
            <person name="Amann R."/>
            <person name="Jetten M.S.M."/>
            <person name="Mascher T."/>
            <person name="Medema M.H."/>
            <person name="Devos D.P."/>
            <person name="Kaster A.-K."/>
            <person name="Ovreas L."/>
            <person name="Rohde M."/>
            <person name="Galperin M.Y."/>
            <person name="Jogler C."/>
        </authorList>
    </citation>
    <scope>NUCLEOTIDE SEQUENCE [LARGE SCALE GENOMIC DNA]</scope>
    <source>
        <strain evidence="3 4">K23_9</strain>
    </source>
</reference>
<dbReference type="Proteomes" id="UP000319817">
    <property type="component" value="Chromosome"/>
</dbReference>
<accession>A0A517P0R7</accession>
<keyword evidence="1" id="KW-0732">Signal</keyword>
<organism evidence="3 4">
    <name type="scientific">Stieleria marina</name>
    <dbReference type="NCBI Taxonomy" id="1930275"/>
    <lineage>
        <taxon>Bacteria</taxon>
        <taxon>Pseudomonadati</taxon>
        <taxon>Planctomycetota</taxon>
        <taxon>Planctomycetia</taxon>
        <taxon>Pirellulales</taxon>
        <taxon>Pirellulaceae</taxon>
        <taxon>Stieleria</taxon>
    </lineage>
</organism>
<evidence type="ECO:0000256" key="1">
    <source>
        <dbReference type="ARBA" id="ARBA00022729"/>
    </source>
</evidence>